<reference evidence="2 3" key="1">
    <citation type="submission" date="2013-01" db="EMBL/GenBank/DDBJ databases">
        <title>The Genome Sequence of Clostridium clostridioforme 90A8.</title>
        <authorList>
            <consortium name="The Broad Institute Genome Sequencing Platform"/>
            <person name="Earl A."/>
            <person name="Ward D."/>
            <person name="Feldgarden M."/>
            <person name="Gevers D."/>
            <person name="Courvalin P."/>
            <person name="Lambert T."/>
            <person name="Walker B."/>
            <person name="Young S.K."/>
            <person name="Zeng Q."/>
            <person name="Gargeya S."/>
            <person name="Fitzgerald M."/>
            <person name="Haas B."/>
            <person name="Abouelleil A."/>
            <person name="Alvarado L."/>
            <person name="Arachchi H.M."/>
            <person name="Berlin A.M."/>
            <person name="Chapman S.B."/>
            <person name="Dewar J."/>
            <person name="Goldberg J."/>
            <person name="Griggs A."/>
            <person name="Gujja S."/>
            <person name="Hansen M."/>
            <person name="Howarth C."/>
            <person name="Imamovic A."/>
            <person name="Larimer J."/>
            <person name="McCowan C."/>
            <person name="Murphy C."/>
            <person name="Neiman D."/>
            <person name="Pearson M."/>
            <person name="Priest M."/>
            <person name="Roberts A."/>
            <person name="Saif S."/>
            <person name="Shea T."/>
            <person name="Sisk P."/>
            <person name="Sykes S."/>
            <person name="Wortman J."/>
            <person name="Nusbaum C."/>
            <person name="Birren B."/>
        </authorList>
    </citation>
    <scope>NUCLEOTIDE SEQUENCE [LARGE SCALE GENOMIC DNA]</scope>
    <source>
        <strain evidence="2 3">90A8</strain>
    </source>
</reference>
<protein>
    <recommendedName>
        <fullName evidence="4">TnpV protein</fullName>
    </recommendedName>
</protein>
<dbReference type="EMBL" id="AGYR01000037">
    <property type="protein sequence ID" value="ENZ12790.1"/>
    <property type="molecule type" value="Genomic_DNA"/>
</dbReference>
<evidence type="ECO:0000313" key="2">
    <source>
        <dbReference type="EMBL" id="ENZ12790.1"/>
    </source>
</evidence>
<dbReference type="Proteomes" id="UP000013085">
    <property type="component" value="Unassembled WGS sequence"/>
</dbReference>
<comment type="caution">
    <text evidence="2">The sequence shown here is derived from an EMBL/GenBank/DDBJ whole genome shotgun (WGS) entry which is preliminary data.</text>
</comment>
<name>A0A0E2H874_9FIRM</name>
<evidence type="ECO:0000256" key="1">
    <source>
        <dbReference type="SAM" id="Coils"/>
    </source>
</evidence>
<dbReference type="PATRIC" id="fig|999408.3.peg.3643"/>
<feature type="coiled-coil region" evidence="1">
    <location>
        <begin position="71"/>
        <end position="98"/>
    </location>
</feature>
<organism evidence="2 3">
    <name type="scientific">[Clostridium] clostridioforme 90A8</name>
    <dbReference type="NCBI Taxonomy" id="999408"/>
    <lineage>
        <taxon>Bacteria</taxon>
        <taxon>Bacillati</taxon>
        <taxon>Bacillota</taxon>
        <taxon>Clostridia</taxon>
        <taxon>Lachnospirales</taxon>
        <taxon>Lachnospiraceae</taxon>
        <taxon>Enterocloster</taxon>
    </lineage>
</organism>
<gene>
    <name evidence="2" type="ORF">HMPREF1090_03367</name>
</gene>
<evidence type="ECO:0000313" key="3">
    <source>
        <dbReference type="Proteomes" id="UP000013085"/>
    </source>
</evidence>
<evidence type="ECO:0008006" key="4">
    <source>
        <dbReference type="Google" id="ProtNLM"/>
    </source>
</evidence>
<dbReference type="RefSeq" id="WP_002593560.1">
    <property type="nucleotide sequence ID" value="NZ_KB850978.1"/>
</dbReference>
<dbReference type="AlphaFoldDB" id="A0A0E2H874"/>
<dbReference type="InterPro" id="IPR026989">
    <property type="entry name" value="TnpV"/>
</dbReference>
<sequence length="125" mass="14872">MSELKPRITENGIDYILVGDYYIPDLKLPKEHRPIGKYGRMHREYLREVHPARFNTLILTGELWTYLADLNEQAQERLDTIMEQMKAAEGVTEELKRTCQMEWVQHCNNIHNRAEEIVLHEMIYS</sequence>
<dbReference type="HOGENOM" id="CLU_140884_2_0_9"/>
<accession>A0A0E2H874</accession>
<keyword evidence="1" id="KW-0175">Coiled coil</keyword>
<proteinExistence type="predicted"/>
<dbReference type="Pfam" id="PF14198">
    <property type="entry name" value="TnpV"/>
    <property type="match status" value="1"/>
</dbReference>